<keyword evidence="4" id="KW-1185">Reference proteome</keyword>
<evidence type="ECO:0000313" key="4">
    <source>
        <dbReference type="Proteomes" id="UP000002872"/>
    </source>
</evidence>
<feature type="transmembrane region" description="Helical" evidence="1">
    <location>
        <begin position="257"/>
        <end position="278"/>
    </location>
</feature>
<dbReference type="InterPro" id="IPR031497">
    <property type="entry name" value="8TM_micro"/>
</dbReference>
<evidence type="ECO:0000259" key="2">
    <source>
        <dbReference type="Pfam" id="PF17028"/>
    </source>
</evidence>
<protein>
    <recommendedName>
        <fullName evidence="2">Microsporidial 8TM transmembrane domain-containing protein</fullName>
    </recommendedName>
</protein>
<dbReference type="Pfam" id="PF17028">
    <property type="entry name" value="8TM_micro"/>
    <property type="match status" value="1"/>
</dbReference>
<dbReference type="OrthoDB" id="2194496at2759"/>
<proteinExistence type="predicted"/>
<accession>I3EH69</accession>
<feature type="transmembrane region" description="Helical" evidence="1">
    <location>
        <begin position="74"/>
        <end position="95"/>
    </location>
</feature>
<reference evidence="3" key="1">
    <citation type="submission" date="2011-01" db="EMBL/GenBank/DDBJ databases">
        <title>The Genome Sequence of Nematocida parisii strain ERTm3.</title>
        <authorList>
            <consortium name="The Broad Institute Genome Sequencing Platform"/>
            <consortium name="The Broad Institute Genome Sequencing Center for Infectious Disease"/>
            <person name="Cuomo C."/>
            <person name="Troemel E."/>
            <person name="Young S.K."/>
            <person name="Zeng Q."/>
            <person name="Gargeya S."/>
            <person name="Fitzgerald M."/>
            <person name="Haas B."/>
            <person name="Abouelleil A."/>
            <person name="Alvarado L."/>
            <person name="Arachchi H.M."/>
            <person name="Berlin A."/>
            <person name="Chapman S.B."/>
            <person name="Gearin G."/>
            <person name="Goldberg J."/>
            <person name="Griggs A."/>
            <person name="Gujja S."/>
            <person name="Hansen M."/>
            <person name="Heiman D."/>
            <person name="Howarth C."/>
            <person name="Larimer J."/>
            <person name="Lui A."/>
            <person name="MacDonald P.J.P."/>
            <person name="McCowen C."/>
            <person name="Montmayeur A."/>
            <person name="Murphy C."/>
            <person name="Neiman D."/>
            <person name="Pearson M."/>
            <person name="Priest M."/>
            <person name="Roberts A."/>
            <person name="Saif S."/>
            <person name="Shea T."/>
            <person name="Sisk P."/>
            <person name="Stolte C."/>
            <person name="Sykes S."/>
            <person name="Wortman J."/>
            <person name="Nusbaum C."/>
            <person name="Birren B."/>
        </authorList>
    </citation>
    <scope>NUCLEOTIDE SEQUENCE</scope>
    <source>
        <strain evidence="3">ERTm3</strain>
    </source>
</reference>
<feature type="transmembrane region" description="Helical" evidence="1">
    <location>
        <begin position="101"/>
        <end position="124"/>
    </location>
</feature>
<sequence length="290" mass="33657">MERGVLQYMHRNIMSHVFSVIIRWFDISKCLSRYSYYDLVEAEQYIQGNPFAGKPSITLYYFTKTLLLLNISKAYSVHTFMYGITGVCDFTAGYLLDCPVYFLVTSLLPNEIYSIICLLIVVCYKKKALAKYVGPVLALLCAEGSYDRCAPGINAYWYINMQMFKEYQGLFQDMFRASHYFLLSLTLFSRLISTKLYLIMVFKDLGYRGYAVLWCILSLEKFSNDRVFNLCLGLCSIGVFIEYLVWYMLIYCGVGNMNFLCWSNVITIISTGIATVLHESNVQKEKRRKR</sequence>
<dbReference type="VEuPathDB" id="MicrosporidiaDB:NEQG_01256"/>
<dbReference type="OMA" id="WYINMQM"/>
<feature type="domain" description="Microsporidial 8TM transmembrane" evidence="2">
    <location>
        <begin position="23"/>
        <end position="284"/>
    </location>
</feature>
<dbReference type="InParanoid" id="I3EH69"/>
<evidence type="ECO:0000256" key="1">
    <source>
        <dbReference type="SAM" id="Phobius"/>
    </source>
</evidence>
<keyword evidence="1" id="KW-1133">Transmembrane helix</keyword>
<dbReference type="EMBL" id="GL870878">
    <property type="protein sequence ID" value="EIJ88566.1"/>
    <property type="molecule type" value="Genomic_DNA"/>
</dbReference>
<feature type="transmembrane region" description="Helical" evidence="1">
    <location>
        <begin position="227"/>
        <end position="251"/>
    </location>
</feature>
<name>I3EH69_NEMP3</name>
<gene>
    <name evidence="3" type="ORF">NEQG_01256</name>
</gene>
<dbReference type="AlphaFoldDB" id="I3EH69"/>
<keyword evidence="1" id="KW-0812">Transmembrane</keyword>
<evidence type="ECO:0000313" key="3">
    <source>
        <dbReference type="EMBL" id="EIJ88566.1"/>
    </source>
</evidence>
<dbReference type="HOGENOM" id="CLU_966726_0_0_1"/>
<keyword evidence="1" id="KW-0472">Membrane</keyword>
<organism evidence="3 4">
    <name type="scientific">Nematocida parisii (strain ERTm3)</name>
    <name type="common">Nematode killer fungus</name>
    <dbReference type="NCBI Taxonomy" id="935791"/>
    <lineage>
        <taxon>Eukaryota</taxon>
        <taxon>Fungi</taxon>
        <taxon>Fungi incertae sedis</taxon>
        <taxon>Microsporidia</taxon>
        <taxon>Nematocida</taxon>
    </lineage>
</organism>
<dbReference type="Proteomes" id="UP000002872">
    <property type="component" value="Unassembled WGS sequence"/>
</dbReference>